<keyword evidence="2" id="KW-0472">Membrane</keyword>
<evidence type="ECO:0000256" key="2">
    <source>
        <dbReference type="SAM" id="Phobius"/>
    </source>
</evidence>
<feature type="transmembrane region" description="Helical" evidence="2">
    <location>
        <begin position="37"/>
        <end position="57"/>
    </location>
</feature>
<evidence type="ECO:0000313" key="3">
    <source>
        <dbReference type="EMBL" id="PZP00992.1"/>
    </source>
</evidence>
<keyword evidence="2" id="KW-1133">Transmembrane helix</keyword>
<proteinExistence type="predicted"/>
<protein>
    <submittedName>
        <fullName evidence="3">Uncharacterized protein</fullName>
    </submittedName>
</protein>
<gene>
    <name evidence="3" type="ORF">DI609_05250</name>
</gene>
<name>A0A2W5D1P0_9CORY</name>
<dbReference type="AlphaFoldDB" id="A0A2W5D1P0"/>
<feature type="compositionally biased region" description="Polar residues" evidence="1">
    <location>
        <begin position="62"/>
        <end position="74"/>
    </location>
</feature>
<evidence type="ECO:0000313" key="4">
    <source>
        <dbReference type="Proteomes" id="UP000249451"/>
    </source>
</evidence>
<dbReference type="EMBL" id="QFNY01000100">
    <property type="protein sequence ID" value="PZP00992.1"/>
    <property type="molecule type" value="Genomic_DNA"/>
</dbReference>
<accession>A0A2W5D1P0</accession>
<reference evidence="3 4" key="1">
    <citation type="submission" date="2017-11" db="EMBL/GenBank/DDBJ databases">
        <title>Infants hospitalized years apart are colonized by the same room-sourced microbial strains.</title>
        <authorList>
            <person name="Brooks B."/>
            <person name="Olm M.R."/>
            <person name="Firek B.A."/>
            <person name="Baker R."/>
            <person name="Thomas B.C."/>
            <person name="Morowitz M.J."/>
            <person name="Banfield J.F."/>
        </authorList>
    </citation>
    <scope>NUCLEOTIDE SEQUENCE [LARGE SCALE GENOMIC DNA]</scope>
    <source>
        <strain evidence="3">S2_012_000_R3_87</strain>
    </source>
</reference>
<evidence type="ECO:0000256" key="1">
    <source>
        <dbReference type="SAM" id="MobiDB-lite"/>
    </source>
</evidence>
<organism evidence="3 4">
    <name type="scientific">Corynebacterium urealyticum</name>
    <dbReference type="NCBI Taxonomy" id="43771"/>
    <lineage>
        <taxon>Bacteria</taxon>
        <taxon>Bacillati</taxon>
        <taxon>Actinomycetota</taxon>
        <taxon>Actinomycetes</taxon>
        <taxon>Mycobacteriales</taxon>
        <taxon>Corynebacteriaceae</taxon>
        <taxon>Corynebacterium</taxon>
    </lineage>
</organism>
<dbReference type="Proteomes" id="UP000249451">
    <property type="component" value="Unassembled WGS sequence"/>
</dbReference>
<keyword evidence="2" id="KW-0812">Transmembrane</keyword>
<feature type="region of interest" description="Disordered" evidence="1">
    <location>
        <begin position="62"/>
        <end position="86"/>
    </location>
</feature>
<comment type="caution">
    <text evidence="3">The sequence shown here is derived from an EMBL/GenBank/DDBJ whole genome shotgun (WGS) entry which is preliminary data.</text>
</comment>
<sequence length="247" mass="26261">MAAHSFDDYSSYSYNTYDDEYYGEQTAKEDKGSTLRFLAVIFAFVITLAAMVTWKMYDRAGQTTPDSLSQSQPHYTAGRASNEVRQGDEISGHDNCLIGVTDSTKAWVSATCASPDSNVTTAGTAVGVARDMTDNGLIPVALNDGVVPQNMYKEVTVSPYDDNLKGVEVCSMGPDSTVYGCGSIIESANGVGRLRGLDNAPAGAPVWLRSTLSDDKPNAAQLVGIVSVSGNNEKESVVSFIPLDVTV</sequence>